<feature type="compositionally biased region" description="Basic and acidic residues" evidence="1">
    <location>
        <begin position="444"/>
        <end position="461"/>
    </location>
</feature>
<feature type="domain" description="Hsp70-interacting protein N-terminal" evidence="2">
    <location>
        <begin position="9"/>
        <end position="48"/>
    </location>
</feature>
<proteinExistence type="predicted"/>
<gene>
    <name evidence="3" type="primary">F10A2</name>
</gene>
<organism evidence="3">
    <name type="scientific">Bactrocera dorsalis</name>
    <name type="common">Oriental fruit fly</name>
    <name type="synonym">Dacus dorsalis</name>
    <dbReference type="NCBI Taxonomy" id="27457"/>
    <lineage>
        <taxon>Eukaryota</taxon>
        <taxon>Metazoa</taxon>
        <taxon>Ecdysozoa</taxon>
        <taxon>Arthropoda</taxon>
        <taxon>Hexapoda</taxon>
        <taxon>Insecta</taxon>
        <taxon>Pterygota</taxon>
        <taxon>Neoptera</taxon>
        <taxon>Endopterygota</taxon>
        <taxon>Diptera</taxon>
        <taxon>Brachycera</taxon>
        <taxon>Muscomorpha</taxon>
        <taxon>Tephritoidea</taxon>
        <taxon>Tephritidae</taxon>
        <taxon>Bactrocera</taxon>
        <taxon>Bactrocera</taxon>
    </lineage>
</organism>
<dbReference type="EMBL" id="GAKP01012458">
    <property type="protein sequence ID" value="JAC46494.1"/>
    <property type="molecule type" value="Transcribed_RNA"/>
</dbReference>
<evidence type="ECO:0000313" key="3">
    <source>
        <dbReference type="EMBL" id="JAC46494.1"/>
    </source>
</evidence>
<evidence type="ECO:0000259" key="2">
    <source>
        <dbReference type="Pfam" id="PF18253"/>
    </source>
</evidence>
<feature type="compositionally biased region" description="Polar residues" evidence="1">
    <location>
        <begin position="462"/>
        <end position="477"/>
    </location>
</feature>
<feature type="compositionally biased region" description="Low complexity" evidence="1">
    <location>
        <begin position="836"/>
        <end position="849"/>
    </location>
</feature>
<feature type="compositionally biased region" description="Basic residues" evidence="1">
    <location>
        <begin position="496"/>
        <end position="507"/>
    </location>
</feature>
<dbReference type="Gene3D" id="6.10.250.3420">
    <property type="match status" value="1"/>
</dbReference>
<protein>
    <submittedName>
        <fullName evidence="3">Hsc70-interacting protein 2</fullName>
    </submittedName>
</protein>
<dbReference type="GO" id="GO:0046983">
    <property type="term" value="F:protein dimerization activity"/>
    <property type="evidence" value="ECO:0007669"/>
    <property type="project" value="InterPro"/>
</dbReference>
<dbReference type="OrthoDB" id="533763at2759"/>
<accession>A0A034VVM5</accession>
<feature type="region of interest" description="Disordered" evidence="1">
    <location>
        <begin position="205"/>
        <end position="231"/>
    </location>
</feature>
<feature type="region of interest" description="Disordered" evidence="1">
    <location>
        <begin position="821"/>
        <end position="849"/>
    </location>
</feature>
<feature type="compositionally biased region" description="Basic and acidic residues" evidence="1">
    <location>
        <begin position="418"/>
        <end position="431"/>
    </location>
</feature>
<dbReference type="CDD" id="cd14438">
    <property type="entry name" value="Hip_N"/>
    <property type="match status" value="1"/>
</dbReference>
<name>A0A034VVM5_BACDO</name>
<feature type="region of interest" description="Disordered" evidence="1">
    <location>
        <begin position="392"/>
        <end position="507"/>
    </location>
</feature>
<reference evidence="3" key="1">
    <citation type="journal article" date="2014" name="BMC Genomics">
        <title>Characterizing the developmental transcriptome of the oriental fruit fly, Bactrocera dorsalis (Diptera: Tephritidae) through comparative genomic analysis with Drosophila melanogaster utilizing modENCODE datasets.</title>
        <authorList>
            <person name="Geib S.M."/>
            <person name="Calla B."/>
            <person name="Hall B."/>
            <person name="Hou S."/>
            <person name="Manoukis N.C."/>
        </authorList>
    </citation>
    <scope>NUCLEOTIDE SEQUENCE</scope>
    <source>
        <strain evidence="3">Punador</strain>
    </source>
</reference>
<dbReference type="AlphaFoldDB" id="A0A034VVM5"/>
<dbReference type="PANTHER" id="PTHR10773">
    <property type="entry name" value="DNA-DIRECTED RNA POLYMERASES I, II, AND III SUBUNIT RPABC2"/>
    <property type="match status" value="1"/>
</dbReference>
<feature type="region of interest" description="Disordered" evidence="1">
    <location>
        <begin position="65"/>
        <end position="119"/>
    </location>
</feature>
<sequence length="888" mass="101314">MAMPNLSHADLEKLKFFINFVSENPTVLNLPQLQFVKEFLEKFGGKVPSGEFKMPTGAAGGKCPFGGDAAGGSGMNVDESEESELEESEPESEVELDMEARTKHKRKKQKSGPDLADRSVIGDNFINTSTVYLEETKAIRKQEPIKTERENSDCEENNIEEYECHVEAIYDTDERDNIGEDDPIETNAAPVALKFEIDSDCENEDLQDENYKGEDDSVSDESSEMVRPRIKTRSCRRKLQSKKGKRYTKNRHFYTELKPEKKVKKPKPVDCNGKCKKQCSKIDEDQRMKLCKEFWSLGFVERKNYLLSCVEKKPLGKMRIIKRIKEARQHTNHYFMPSSDGERVRVCLGFFLKTLVISGYLVKDALEHNDGKGHYTGIDLRGGSGEGRRLKTEIAKQRRYNSVEDPVSTEDNSLTEETSEHIEDLATKEKATNNADLLHQKTNKQSEENEPVQEKKSDENTIAKTSTLAAQENNSAETEVVPTGHTEAETSSVQKTKSKSYNRSSRKGISIKKDRVPQPVNCAESCRFKCHTKFTEEQRALLCAAFWRLSYKRRKDFVLSRVEVHENTNTTAAEHRKTNRVRVYTNRYFLRGERGENVRVCSRFFNTTLCIGSHFLANAQKNVDKQTGAYAGEDRRGRNGKKTKFPEELIAGVREHINSYPTWVPHKNYKTRFLHSSLNIMKMYAEYKEDCERQNKIALSSSYFRRVFHKDFKLAFLQPTSKHAHKVSSQRKCIETVKTDTTKNITNANVDPSLAVDSTLVKINAAPITKKLNPNISTFTGEEGGFWTQLTPNATETMRFLQQRYAPQASTPVIVPTIYHHQQQLAAQQPPPPPTTQMQPHQQQQQPPTLMPTSAYQLLPQAAGYVHQPHIMNAGYESEERAQNFHML</sequence>
<feature type="compositionally biased region" description="Gly residues" evidence="1">
    <location>
        <begin position="65"/>
        <end position="74"/>
    </location>
</feature>
<dbReference type="PANTHER" id="PTHR10773:SF19">
    <property type="match status" value="1"/>
</dbReference>
<feature type="compositionally biased region" description="Acidic residues" evidence="1">
    <location>
        <begin position="78"/>
        <end position="97"/>
    </location>
</feature>
<dbReference type="Pfam" id="PF18253">
    <property type="entry name" value="HipN"/>
    <property type="match status" value="1"/>
</dbReference>
<dbReference type="InterPro" id="IPR034649">
    <property type="entry name" value="Hip_N"/>
</dbReference>
<evidence type="ECO:0000256" key="1">
    <source>
        <dbReference type="SAM" id="MobiDB-lite"/>
    </source>
</evidence>